<dbReference type="InterPro" id="IPR011712">
    <property type="entry name" value="Sig_transdc_His_kin_sub3_dim/P"/>
</dbReference>
<feature type="region of interest" description="Disordered" evidence="2">
    <location>
        <begin position="678"/>
        <end position="715"/>
    </location>
</feature>
<accession>A0ABU5F2P1</accession>
<dbReference type="Gene3D" id="3.30.565.10">
    <property type="entry name" value="Histidine kinase-like ATPase, C-terminal domain"/>
    <property type="match status" value="1"/>
</dbReference>
<feature type="region of interest" description="Disordered" evidence="2">
    <location>
        <begin position="1375"/>
        <end position="1398"/>
    </location>
</feature>
<dbReference type="PANTHER" id="PTHR24422">
    <property type="entry name" value="CHEMOTAXIS PROTEIN METHYLTRANSFERASE"/>
    <property type="match status" value="1"/>
</dbReference>
<protein>
    <submittedName>
        <fullName evidence="7">PAS domain-containing protein</fullName>
    </submittedName>
</protein>
<dbReference type="PROSITE" id="PS50122">
    <property type="entry name" value="CHEB"/>
    <property type="match status" value="1"/>
</dbReference>
<evidence type="ECO:0000259" key="4">
    <source>
        <dbReference type="PROSITE" id="PS50113"/>
    </source>
</evidence>
<dbReference type="PROSITE" id="PS50113">
    <property type="entry name" value="PAC"/>
    <property type="match status" value="1"/>
</dbReference>
<dbReference type="SMART" id="SM00065">
    <property type="entry name" value="GAF"/>
    <property type="match status" value="1"/>
</dbReference>
<organism evidence="7 8">
    <name type="scientific">Gemmata algarum</name>
    <dbReference type="NCBI Taxonomy" id="2975278"/>
    <lineage>
        <taxon>Bacteria</taxon>
        <taxon>Pseudomonadati</taxon>
        <taxon>Planctomycetota</taxon>
        <taxon>Planctomycetia</taxon>
        <taxon>Gemmatales</taxon>
        <taxon>Gemmataceae</taxon>
        <taxon>Gemmata</taxon>
    </lineage>
</organism>
<evidence type="ECO:0000256" key="1">
    <source>
        <dbReference type="PROSITE-ProRule" id="PRU00050"/>
    </source>
</evidence>
<dbReference type="InterPro" id="IPR029063">
    <property type="entry name" value="SAM-dependent_MTases_sf"/>
</dbReference>
<feature type="region of interest" description="Disordered" evidence="2">
    <location>
        <begin position="624"/>
        <end position="658"/>
    </location>
</feature>
<dbReference type="Pfam" id="PF02518">
    <property type="entry name" value="HATPase_c"/>
    <property type="match status" value="1"/>
</dbReference>
<dbReference type="PROSITE" id="PS50109">
    <property type="entry name" value="HIS_KIN"/>
    <property type="match status" value="1"/>
</dbReference>
<dbReference type="InterPro" id="IPR013656">
    <property type="entry name" value="PAS_4"/>
</dbReference>
<feature type="domain" description="CheB-type methylesterase" evidence="5">
    <location>
        <begin position="33"/>
        <end position="219"/>
    </location>
</feature>
<dbReference type="InterPro" id="IPR000700">
    <property type="entry name" value="PAS-assoc_C"/>
</dbReference>
<dbReference type="SMART" id="SM00138">
    <property type="entry name" value="MeTrc"/>
    <property type="match status" value="1"/>
</dbReference>
<dbReference type="RefSeq" id="WP_320686825.1">
    <property type="nucleotide sequence ID" value="NZ_JAXBLV010000176.1"/>
</dbReference>
<dbReference type="InterPro" id="IPR005467">
    <property type="entry name" value="His_kinase_dom"/>
</dbReference>
<sequence>MGHEAGDGSGAEGADGADRLTAAPDDARQPRLPFPVVGIGASAGGLEAYTEFLQACPADAGMAYVLVQHLPPDRESLLADLLAKRTRMPVVQVADGTPVEPDRVYVIRPGHTLTIRDGRLHLGPELAARGHGRPIDDFFRSLAEEQQQRAVAVVFSGMGSNGTAGAQAVKAVGGLVVAQEPESAGYPAMPRSLIDAHLSDLILRPAELPEALVRYARQPYAADGAAGASPRDEQTLADVLAVLRARTRHDFAGYRKPTLIRRVRRRMGLGQFASMGDYVRALRQTPAEVAALADDLLIHVTGFFRDPEAWAVLREKVIAPLAADRPDGAEVRCWVAACATGEEAYTLAILLTEAAEAAGKRFDVKIFATDLAERALGAARTGLFPNGIESEVAPERLARFFDKDDSFYRVKKELRELVVFAPQNLLQDPPFSRLDIASCRNLLIYLEPETQRRVLALLHFGLREGGALMLGTSESAAPAEGDFEPIDKRHRLFRRVGPTRSGTLDLPAMTAAAREARPVPLPTGTRPPPPAAAPLVSRALLERHTPAAVAVDAVGQMVHVHGDTSRYLTIPPGGPTLDLLALANDTVRGAVRTALHRAADAQAPVTVRDGLIDTADGRRRVEVGAAPLGPRGGPPLYLVTFRDYPEPPPAPPADHDPGAAERLADELQRTRSELQGALEEMQSSNEELKASHEEATSLNEELQSTNEELETSKEEMQSLNEELVTVNAQLQAKMGELEATANDLGSLLTSTDIAVLFLDPKFRIRRFTPAVRDLLDLIPSDVGRPFSDLRLKFADPNLLADAQAVLDKLIPVERPVESESGRHYLRRVLPYRTQDNRIDGVVVAFVDVTERRTADAALRVSEARYRTLFESIDEGYCIIEMIPDAAGRLTDWRYVEVNPAFEKNNGLANAAGKTIRELTPDIEPKWFAIYGRVAETGEPIRFEEHSAAFRRWFDLYAFRVGPPEERRVAVLFTDVTDRKRAEERQAYLLKLTDALRPLTDPEAIQAEACRLLGEQLKTDRAYYVELNEIEGVATVRRDHLRGGSPSLAGRHRIADFGWVIPPMRRGEALVVPDVAASALVPAGDRPAMAAVRVAAHINAPLIKGGALVGAVCVTEPAPRAWTAAEAALVEETAERVWAAAERAKAEAALQRANDELEARVAGRTAELERVLGALETEMERRRHLARRLATAQEDERRRVARDLHDTIGQLMAGLSLAFKSIEAGGDLPASVAARLSEAQGLMNDLGREVHGLAVRLRPTSLDDIGLEAALGQLVSEWSARSGVRANFHAAGLGPARLPAETETTVYRLVQEALTNVARHANAKTVSVVATRTSGGISVVVEDDGAGFAPDAAPKGRLGLLGMRERVELVGGEMDIESSPGSGTTVAVQIPVPAEEEGP</sequence>
<feature type="region of interest" description="Disordered" evidence="2">
    <location>
        <begin position="1"/>
        <end position="32"/>
    </location>
</feature>
<dbReference type="EMBL" id="JAXBLV010000176">
    <property type="protein sequence ID" value="MDY3560201.1"/>
    <property type="molecule type" value="Genomic_DNA"/>
</dbReference>
<dbReference type="Proteomes" id="UP001272242">
    <property type="component" value="Unassembled WGS sequence"/>
</dbReference>
<dbReference type="Pfam" id="PF01739">
    <property type="entry name" value="CheR"/>
    <property type="match status" value="1"/>
</dbReference>
<reference evidence="8" key="1">
    <citation type="journal article" date="2023" name="Mar. Drugs">
        <title>Gemmata algarum, a Novel Planctomycete Isolated from an Algal Mat, Displays Antimicrobial Activity.</title>
        <authorList>
            <person name="Kumar G."/>
            <person name="Kallscheuer N."/>
            <person name="Kashif M."/>
            <person name="Ahamad S."/>
            <person name="Jagadeeshwari U."/>
            <person name="Pannikurungottu S."/>
            <person name="Haufschild T."/>
            <person name="Kabuu M."/>
            <person name="Sasikala C."/>
            <person name="Jogler C."/>
            <person name="Ramana C."/>
        </authorList>
    </citation>
    <scope>NUCLEOTIDE SEQUENCE [LARGE SCALE GENOMIC DNA]</scope>
    <source>
        <strain evidence="8">JC673</strain>
    </source>
</reference>
<evidence type="ECO:0000313" key="7">
    <source>
        <dbReference type="EMBL" id="MDY3560201.1"/>
    </source>
</evidence>
<dbReference type="InterPro" id="IPR003594">
    <property type="entry name" value="HATPase_dom"/>
</dbReference>
<feature type="domain" description="CheR-type methyltransferase" evidence="6">
    <location>
        <begin position="242"/>
        <end position="499"/>
    </location>
</feature>
<dbReference type="SUPFAM" id="SSF47757">
    <property type="entry name" value="Chemotaxis receptor methyltransferase CheR, N-terminal domain"/>
    <property type="match status" value="1"/>
</dbReference>
<dbReference type="Pfam" id="PF01590">
    <property type="entry name" value="GAF"/>
    <property type="match status" value="1"/>
</dbReference>
<dbReference type="SUPFAM" id="SSF55781">
    <property type="entry name" value="GAF domain-like"/>
    <property type="match status" value="1"/>
</dbReference>
<gene>
    <name evidence="7" type="ORF">R5W23_001426</name>
</gene>
<dbReference type="Gene3D" id="3.40.50.180">
    <property type="entry name" value="Methylesterase CheB, C-terminal domain"/>
    <property type="match status" value="1"/>
</dbReference>
<dbReference type="SUPFAM" id="SSF55785">
    <property type="entry name" value="PYP-like sensor domain (PAS domain)"/>
    <property type="match status" value="2"/>
</dbReference>
<dbReference type="Pfam" id="PF03705">
    <property type="entry name" value="CheR_N"/>
    <property type="match status" value="1"/>
</dbReference>
<feature type="domain" description="Histidine kinase" evidence="3">
    <location>
        <begin position="1198"/>
        <end position="1393"/>
    </location>
</feature>
<dbReference type="InterPro" id="IPR022641">
    <property type="entry name" value="CheR_N"/>
</dbReference>
<dbReference type="InterPro" id="IPR035909">
    <property type="entry name" value="CheB_C"/>
</dbReference>
<dbReference type="PROSITE" id="PS50123">
    <property type="entry name" value="CHER"/>
    <property type="match status" value="1"/>
</dbReference>
<dbReference type="Pfam" id="PF01339">
    <property type="entry name" value="CheB_methylest"/>
    <property type="match status" value="1"/>
</dbReference>
<feature type="compositionally biased region" description="Polar residues" evidence="2">
    <location>
        <begin position="696"/>
        <end position="706"/>
    </location>
</feature>
<evidence type="ECO:0000259" key="6">
    <source>
        <dbReference type="PROSITE" id="PS50123"/>
    </source>
</evidence>
<dbReference type="Pfam" id="PF07730">
    <property type="entry name" value="HisKA_3"/>
    <property type="match status" value="1"/>
</dbReference>
<dbReference type="SUPFAM" id="SSF53335">
    <property type="entry name" value="S-adenosyl-L-methionine-dependent methyltransferases"/>
    <property type="match status" value="1"/>
</dbReference>
<dbReference type="InterPro" id="IPR000673">
    <property type="entry name" value="Sig_transdc_resp-reg_Me-estase"/>
</dbReference>
<dbReference type="Gene3D" id="3.30.450.20">
    <property type="entry name" value="PAS domain"/>
    <property type="match status" value="2"/>
</dbReference>
<dbReference type="InterPro" id="IPR000780">
    <property type="entry name" value="CheR_MeTrfase"/>
</dbReference>
<dbReference type="SMART" id="SM00387">
    <property type="entry name" value="HATPase_c"/>
    <property type="match status" value="1"/>
</dbReference>
<dbReference type="SUPFAM" id="SSF52738">
    <property type="entry name" value="Methylesterase CheB, C-terminal domain"/>
    <property type="match status" value="1"/>
</dbReference>
<dbReference type="InterPro" id="IPR003018">
    <property type="entry name" value="GAF"/>
</dbReference>
<feature type="domain" description="PAC" evidence="4">
    <location>
        <begin position="810"/>
        <end position="860"/>
    </location>
</feature>
<dbReference type="Gene3D" id="1.20.5.1930">
    <property type="match status" value="1"/>
</dbReference>
<dbReference type="Gene3D" id="3.40.50.150">
    <property type="entry name" value="Vaccinia Virus protein VP39"/>
    <property type="match status" value="1"/>
</dbReference>
<comment type="caution">
    <text evidence="7">The sequence shown here is derived from an EMBL/GenBank/DDBJ whole genome shotgun (WGS) entry which is preliminary data.</text>
</comment>
<name>A0ABU5F2P1_9BACT</name>
<dbReference type="InterPro" id="IPR022642">
    <property type="entry name" value="CheR_C"/>
</dbReference>
<evidence type="ECO:0000313" key="8">
    <source>
        <dbReference type="Proteomes" id="UP001272242"/>
    </source>
</evidence>
<dbReference type="InterPro" id="IPR035965">
    <property type="entry name" value="PAS-like_dom_sf"/>
</dbReference>
<dbReference type="InterPro" id="IPR036890">
    <property type="entry name" value="HATPase_C_sf"/>
</dbReference>
<dbReference type="CDD" id="cd16917">
    <property type="entry name" value="HATPase_UhpB-NarQ-NarX-like"/>
    <property type="match status" value="1"/>
</dbReference>
<evidence type="ECO:0000259" key="3">
    <source>
        <dbReference type="PROSITE" id="PS50109"/>
    </source>
</evidence>
<keyword evidence="8" id="KW-1185">Reference proteome</keyword>
<dbReference type="SUPFAM" id="SSF55874">
    <property type="entry name" value="ATPase domain of HSP90 chaperone/DNA topoisomerase II/histidine kinase"/>
    <property type="match status" value="1"/>
</dbReference>
<dbReference type="Gene3D" id="3.30.450.40">
    <property type="match status" value="1"/>
</dbReference>
<proteinExistence type="predicted"/>
<dbReference type="CDD" id="cd16434">
    <property type="entry name" value="CheB-CheR_fusion"/>
    <property type="match status" value="1"/>
</dbReference>
<dbReference type="InterPro" id="IPR050903">
    <property type="entry name" value="Bact_Chemotaxis_MeTrfase"/>
</dbReference>
<evidence type="ECO:0000259" key="5">
    <source>
        <dbReference type="PROSITE" id="PS50122"/>
    </source>
</evidence>
<dbReference type="Pfam" id="PF13596">
    <property type="entry name" value="PAS_10"/>
    <property type="match status" value="1"/>
</dbReference>
<dbReference type="InterPro" id="IPR029016">
    <property type="entry name" value="GAF-like_dom_sf"/>
</dbReference>
<comment type="caution">
    <text evidence="1">Lacks conserved residue(s) required for the propagation of feature annotation.</text>
</comment>
<dbReference type="Pfam" id="PF08448">
    <property type="entry name" value="PAS_4"/>
    <property type="match status" value="1"/>
</dbReference>
<dbReference type="PANTHER" id="PTHR24422:SF27">
    <property type="entry name" value="PROTEIN-GLUTAMATE O-METHYLTRANSFERASE"/>
    <property type="match status" value="1"/>
</dbReference>
<evidence type="ECO:0000256" key="2">
    <source>
        <dbReference type="SAM" id="MobiDB-lite"/>
    </source>
</evidence>
<feature type="compositionally biased region" description="Basic and acidic residues" evidence="2">
    <location>
        <begin position="686"/>
        <end position="695"/>
    </location>
</feature>